<dbReference type="AlphaFoldDB" id="A0A227KHZ3"/>
<dbReference type="Pfam" id="PF01556">
    <property type="entry name" value="DnaJ_C"/>
    <property type="match status" value="1"/>
</dbReference>
<dbReference type="PANTHER" id="PTHR43096:SF52">
    <property type="entry name" value="DNAJ HOMOLOG 1, MITOCHONDRIAL-RELATED"/>
    <property type="match status" value="1"/>
</dbReference>
<feature type="domain" description="J" evidence="4">
    <location>
        <begin position="5"/>
        <end position="69"/>
    </location>
</feature>
<dbReference type="CDD" id="cd06257">
    <property type="entry name" value="DnaJ"/>
    <property type="match status" value="1"/>
</dbReference>
<dbReference type="Proteomes" id="UP000214610">
    <property type="component" value="Unassembled WGS sequence"/>
</dbReference>
<evidence type="ECO:0000313" key="6">
    <source>
        <dbReference type="Proteomes" id="UP000214610"/>
    </source>
</evidence>
<sequence>MEYKDYYKILGVERDASEADIKKAFRKLAHKYHPDVSKEKDAEAKFKDVNEAYQTLSDPEKKAAYDQLGQRREGSNFEPPPGWGGFGGFGEGGASGFDFGGAGFDFADLFSSMGGARASRQRAMAGEDLEAAVEITPEQAFNGTSVSLSLREPEQQPDGTVRHVTKTLEIKVPAGTIDGQRMRLAGKGGLGYNGGSNGNLYITINIIESGRFKVEGRDVYLSVPLAPYEAVLGAEVVIPMLSGKKVSVKVPAGARAGQKIRLAGKGFPNKKGDPGDFYLVLSIAVPPKPTDEEKELYKKLSEISTFDPRADL</sequence>
<dbReference type="GO" id="GO:0051082">
    <property type="term" value="F:unfolded protein binding"/>
    <property type="evidence" value="ECO:0007669"/>
    <property type="project" value="InterPro"/>
</dbReference>
<dbReference type="Pfam" id="PF00226">
    <property type="entry name" value="DnaJ"/>
    <property type="match status" value="1"/>
</dbReference>
<dbReference type="PROSITE" id="PS50076">
    <property type="entry name" value="DNAJ_2"/>
    <property type="match status" value="1"/>
</dbReference>
<dbReference type="InterPro" id="IPR001623">
    <property type="entry name" value="DnaJ_domain"/>
</dbReference>
<dbReference type="EMBL" id="NHMP01000005">
    <property type="protein sequence ID" value="OXE47374.1"/>
    <property type="molecule type" value="Genomic_DNA"/>
</dbReference>
<dbReference type="SUPFAM" id="SSF49493">
    <property type="entry name" value="HSP40/DnaJ peptide-binding domain"/>
    <property type="match status" value="2"/>
</dbReference>
<evidence type="ECO:0000256" key="1">
    <source>
        <dbReference type="ARBA" id="ARBA00022490"/>
    </source>
</evidence>
<keyword evidence="3" id="KW-0143">Chaperone</keyword>
<dbReference type="FunFam" id="2.60.260.20:FF:000013">
    <property type="entry name" value="DnaJ subfamily B member 11"/>
    <property type="match status" value="1"/>
</dbReference>
<keyword evidence="1" id="KW-0963">Cytoplasm</keyword>
<evidence type="ECO:0000256" key="2">
    <source>
        <dbReference type="ARBA" id="ARBA00023125"/>
    </source>
</evidence>
<comment type="caution">
    <text evidence="5">The sequence shown here is derived from an EMBL/GenBank/DDBJ whole genome shotgun (WGS) entry which is preliminary data.</text>
</comment>
<dbReference type="InterPro" id="IPR036869">
    <property type="entry name" value="J_dom_sf"/>
</dbReference>
<evidence type="ECO:0000256" key="3">
    <source>
        <dbReference type="ARBA" id="ARBA00023186"/>
    </source>
</evidence>
<dbReference type="SMART" id="SM00271">
    <property type="entry name" value="DnaJ"/>
    <property type="match status" value="1"/>
</dbReference>
<dbReference type="Gene3D" id="2.60.260.20">
    <property type="entry name" value="Urease metallochaperone UreE, N-terminal domain"/>
    <property type="match status" value="2"/>
</dbReference>
<evidence type="ECO:0000313" key="5">
    <source>
        <dbReference type="EMBL" id="OXE47374.1"/>
    </source>
</evidence>
<dbReference type="GO" id="GO:0003677">
    <property type="term" value="F:DNA binding"/>
    <property type="evidence" value="ECO:0007669"/>
    <property type="project" value="UniProtKB-KW"/>
</dbReference>
<dbReference type="FunFam" id="2.60.260.20:FF:000008">
    <property type="entry name" value="Curved DNA-binding protein"/>
    <property type="match status" value="1"/>
</dbReference>
<dbReference type="PRINTS" id="PR00625">
    <property type="entry name" value="JDOMAIN"/>
</dbReference>
<keyword evidence="6" id="KW-1185">Reference proteome</keyword>
<dbReference type="GO" id="GO:0005737">
    <property type="term" value="C:cytoplasm"/>
    <property type="evidence" value="ECO:0007669"/>
    <property type="project" value="TreeGrafter"/>
</dbReference>
<organism evidence="5 6">
    <name type="scientific">Turicimonas muris</name>
    <dbReference type="NCBI Taxonomy" id="1796652"/>
    <lineage>
        <taxon>Bacteria</taxon>
        <taxon>Pseudomonadati</taxon>
        <taxon>Pseudomonadota</taxon>
        <taxon>Betaproteobacteria</taxon>
        <taxon>Burkholderiales</taxon>
        <taxon>Sutterellaceae</taxon>
        <taxon>Turicimonas</taxon>
    </lineage>
</organism>
<protein>
    <submittedName>
        <fullName evidence="5">Septum site-determining protein MinC</fullName>
    </submittedName>
</protein>
<dbReference type="InterPro" id="IPR018253">
    <property type="entry name" value="DnaJ_domain_CS"/>
</dbReference>
<gene>
    <name evidence="5" type="ORF">ADH67_09420</name>
</gene>
<keyword evidence="2" id="KW-0238">DNA-binding</keyword>
<dbReference type="CDD" id="cd10747">
    <property type="entry name" value="DnaJ_C"/>
    <property type="match status" value="1"/>
</dbReference>
<dbReference type="SUPFAM" id="SSF46565">
    <property type="entry name" value="Chaperone J-domain"/>
    <property type="match status" value="1"/>
</dbReference>
<name>A0A227KHZ3_9BURK</name>
<reference evidence="6" key="1">
    <citation type="submission" date="2017-05" db="EMBL/GenBank/DDBJ databases">
        <title>Improved OligoMM genomes.</title>
        <authorList>
            <person name="Garzetti D."/>
        </authorList>
    </citation>
    <scope>NUCLEOTIDE SEQUENCE [LARGE SCALE GENOMIC DNA]</scope>
    <source>
        <strain evidence="6">YL45</strain>
    </source>
</reference>
<dbReference type="GO" id="GO:0042026">
    <property type="term" value="P:protein refolding"/>
    <property type="evidence" value="ECO:0007669"/>
    <property type="project" value="TreeGrafter"/>
</dbReference>
<proteinExistence type="predicted"/>
<dbReference type="PROSITE" id="PS00636">
    <property type="entry name" value="DNAJ_1"/>
    <property type="match status" value="1"/>
</dbReference>
<dbReference type="InterPro" id="IPR008971">
    <property type="entry name" value="HSP40/DnaJ_pept-bd"/>
</dbReference>
<dbReference type="PANTHER" id="PTHR43096">
    <property type="entry name" value="DNAJ HOMOLOG 1, MITOCHONDRIAL-RELATED"/>
    <property type="match status" value="1"/>
</dbReference>
<dbReference type="InterPro" id="IPR002939">
    <property type="entry name" value="DnaJ_C"/>
</dbReference>
<dbReference type="Gene3D" id="1.10.287.110">
    <property type="entry name" value="DnaJ domain"/>
    <property type="match status" value="1"/>
</dbReference>
<evidence type="ECO:0000259" key="4">
    <source>
        <dbReference type="PROSITE" id="PS50076"/>
    </source>
</evidence>
<accession>A0A227KHZ3</accession>